<keyword evidence="8" id="KW-1185">Reference proteome</keyword>
<reference evidence="9" key="2">
    <citation type="submission" date="2025-08" db="UniProtKB">
        <authorList>
            <consortium name="RefSeq"/>
        </authorList>
    </citation>
    <scope>IDENTIFICATION</scope>
    <source>
        <tissue evidence="9">Leaf</tissue>
    </source>
</reference>
<keyword evidence="3" id="KW-0238">DNA-binding</keyword>
<dbReference type="SUPFAM" id="SSF101936">
    <property type="entry name" value="DNA-binding pseudobarrel domain"/>
    <property type="match status" value="2"/>
</dbReference>
<feature type="region of interest" description="Disordered" evidence="6">
    <location>
        <begin position="1"/>
        <end position="44"/>
    </location>
</feature>
<evidence type="ECO:0000256" key="3">
    <source>
        <dbReference type="ARBA" id="ARBA00023125"/>
    </source>
</evidence>
<dbReference type="STRING" id="3916.A0A3Q0FFT6"/>
<dbReference type="Gene3D" id="2.40.330.10">
    <property type="entry name" value="DNA-binding pseudobarrel domain"/>
    <property type="match status" value="2"/>
</dbReference>
<dbReference type="PROSITE" id="PS50863">
    <property type="entry name" value="B3"/>
    <property type="match status" value="2"/>
</dbReference>
<keyword evidence="2" id="KW-0805">Transcription regulation</keyword>
<reference evidence="8" key="1">
    <citation type="journal article" date="2014" name="Nat. Commun.">
        <title>Genome sequence of mungbean and insights into evolution within Vigna species.</title>
        <authorList>
            <person name="Kang Y.J."/>
            <person name="Kim S.K."/>
            <person name="Kim M.Y."/>
            <person name="Lestari P."/>
            <person name="Kim K.H."/>
            <person name="Ha B.K."/>
            <person name="Jun T.H."/>
            <person name="Hwang W.J."/>
            <person name="Lee T."/>
            <person name="Lee J."/>
            <person name="Shim S."/>
            <person name="Yoon M.Y."/>
            <person name="Jang Y.E."/>
            <person name="Han K.S."/>
            <person name="Taeprayoon P."/>
            <person name="Yoon N."/>
            <person name="Somta P."/>
            <person name="Tanya P."/>
            <person name="Kim K.S."/>
            <person name="Gwag J.G."/>
            <person name="Moon J.K."/>
            <person name="Lee Y.H."/>
            <person name="Park B.S."/>
            <person name="Bombarely A."/>
            <person name="Doyle J.J."/>
            <person name="Jackson S.A."/>
            <person name="Schafleitner R."/>
            <person name="Srinives P."/>
            <person name="Varshney R.K."/>
            <person name="Lee S.H."/>
        </authorList>
    </citation>
    <scope>NUCLEOTIDE SEQUENCE [LARGE SCALE GENOMIC DNA]</scope>
    <source>
        <strain evidence="8">cv. VC1973A</strain>
    </source>
</reference>
<dbReference type="Pfam" id="PF02362">
    <property type="entry name" value="B3"/>
    <property type="match status" value="2"/>
</dbReference>
<evidence type="ECO:0000256" key="1">
    <source>
        <dbReference type="ARBA" id="ARBA00004123"/>
    </source>
</evidence>
<evidence type="ECO:0000256" key="6">
    <source>
        <dbReference type="SAM" id="MobiDB-lite"/>
    </source>
</evidence>
<dbReference type="AlphaFoldDB" id="A0A3Q0FFT6"/>
<feature type="domain" description="TF-B3" evidence="7">
    <location>
        <begin position="227"/>
        <end position="319"/>
    </location>
</feature>
<feature type="compositionally biased region" description="Basic and acidic residues" evidence="6">
    <location>
        <begin position="7"/>
        <end position="28"/>
    </location>
</feature>
<proteinExistence type="predicted"/>
<feature type="domain" description="TF-B3" evidence="7">
    <location>
        <begin position="64"/>
        <end position="157"/>
    </location>
</feature>
<dbReference type="PANTHER" id="PTHR31920">
    <property type="entry name" value="B3 DOMAIN-CONTAINING"/>
    <property type="match status" value="1"/>
</dbReference>
<evidence type="ECO:0000256" key="2">
    <source>
        <dbReference type="ARBA" id="ARBA00023015"/>
    </source>
</evidence>
<keyword evidence="5" id="KW-0539">Nucleus</keyword>
<dbReference type="OrthoDB" id="1688597at2759"/>
<evidence type="ECO:0000313" key="8">
    <source>
        <dbReference type="Proteomes" id="UP000087766"/>
    </source>
</evidence>
<dbReference type="GO" id="GO:0003677">
    <property type="term" value="F:DNA binding"/>
    <property type="evidence" value="ECO:0007669"/>
    <property type="project" value="UniProtKB-KW"/>
</dbReference>
<sequence length="319" mass="36885">MNNKANGVRERIQSKKEKRRTNSEREPAIFKSSKSQTTPSSPALTYIPTTRMASEYTQRNATLPISFYKVILKTNLQRLKIPNMFSVKHGGDLPNPLFMKLPNGTEWKVIWEKDNGEIWLKEGWKEFVEHYSLDHGHFVFFKYEGISQIHVNICDQSGLEIDYPCLTGDGNYNLDHNEEEPILILDEEESPEDIEGEKSVQKTSSLNQPKQTRARKIACNFISCNPFFTVVIKACNAMDYRLWIPDLEGIIRKKKKCALLQRGQRSWKVKLLYKKSCFSRHCFGAGIHLFLTENELKPGDVCVFELISKKDCIFKAHVF</sequence>
<dbReference type="InterPro" id="IPR050655">
    <property type="entry name" value="Plant_B3_domain"/>
</dbReference>
<dbReference type="GO" id="GO:0005634">
    <property type="term" value="C:nucleus"/>
    <property type="evidence" value="ECO:0007669"/>
    <property type="project" value="UniProtKB-SubCell"/>
</dbReference>
<dbReference type="SMART" id="SM01019">
    <property type="entry name" value="B3"/>
    <property type="match status" value="2"/>
</dbReference>
<organism evidence="8 9">
    <name type="scientific">Vigna radiata var. radiata</name>
    <name type="common">Mung bean</name>
    <name type="synonym">Phaseolus aureus</name>
    <dbReference type="NCBI Taxonomy" id="3916"/>
    <lineage>
        <taxon>Eukaryota</taxon>
        <taxon>Viridiplantae</taxon>
        <taxon>Streptophyta</taxon>
        <taxon>Embryophyta</taxon>
        <taxon>Tracheophyta</taxon>
        <taxon>Spermatophyta</taxon>
        <taxon>Magnoliopsida</taxon>
        <taxon>eudicotyledons</taxon>
        <taxon>Gunneridae</taxon>
        <taxon>Pentapetalae</taxon>
        <taxon>rosids</taxon>
        <taxon>fabids</taxon>
        <taxon>Fabales</taxon>
        <taxon>Fabaceae</taxon>
        <taxon>Papilionoideae</taxon>
        <taxon>50 kb inversion clade</taxon>
        <taxon>NPAAA clade</taxon>
        <taxon>indigoferoid/millettioid clade</taxon>
        <taxon>Phaseoleae</taxon>
        <taxon>Vigna</taxon>
    </lineage>
</organism>
<dbReference type="InterPro" id="IPR015300">
    <property type="entry name" value="DNA-bd_pseudobarrel_sf"/>
</dbReference>
<keyword evidence="4" id="KW-0804">Transcription</keyword>
<gene>
    <name evidence="9" type="primary">LOC106771523</name>
</gene>
<feature type="compositionally biased region" description="Low complexity" evidence="6">
    <location>
        <begin position="31"/>
        <end position="42"/>
    </location>
</feature>
<evidence type="ECO:0000256" key="4">
    <source>
        <dbReference type="ARBA" id="ARBA00023163"/>
    </source>
</evidence>
<evidence type="ECO:0000259" key="7">
    <source>
        <dbReference type="PROSITE" id="PS50863"/>
    </source>
</evidence>
<evidence type="ECO:0000256" key="5">
    <source>
        <dbReference type="ARBA" id="ARBA00023242"/>
    </source>
</evidence>
<dbReference type="Proteomes" id="UP000087766">
    <property type="component" value="Chromosome 8"/>
</dbReference>
<accession>A0A3Q0FFT6</accession>
<name>A0A3Q0FFT6_VIGRR</name>
<evidence type="ECO:0000313" key="9">
    <source>
        <dbReference type="RefSeq" id="XP_022641504.1"/>
    </source>
</evidence>
<dbReference type="GeneID" id="106771523"/>
<dbReference type="RefSeq" id="XP_022641504.1">
    <property type="nucleotide sequence ID" value="XM_022785783.1"/>
</dbReference>
<protein>
    <submittedName>
        <fullName evidence="9">B3 domain-containing protein Os03g0621600 isoform X1</fullName>
    </submittedName>
</protein>
<dbReference type="InterPro" id="IPR003340">
    <property type="entry name" value="B3_DNA-bd"/>
</dbReference>
<comment type="subcellular location">
    <subcellularLocation>
        <location evidence="1">Nucleus</location>
    </subcellularLocation>
</comment>
<feature type="region of interest" description="Disordered" evidence="6">
    <location>
        <begin position="187"/>
        <end position="207"/>
    </location>
</feature>
<dbReference type="CDD" id="cd10017">
    <property type="entry name" value="B3_DNA"/>
    <property type="match status" value="2"/>
</dbReference>
<dbReference type="PANTHER" id="PTHR31920:SF117">
    <property type="entry name" value="TRANSCRIPTIONAL FACTOR FAMILY PROTEIN, PUTATIVE-RELATED"/>
    <property type="match status" value="1"/>
</dbReference>